<dbReference type="GO" id="GO:0009898">
    <property type="term" value="C:cytoplasmic side of plasma membrane"/>
    <property type="evidence" value="ECO:0007669"/>
    <property type="project" value="TreeGrafter"/>
</dbReference>
<dbReference type="AlphaFoldDB" id="A0A4C1WPW0"/>
<evidence type="ECO:0000313" key="5">
    <source>
        <dbReference type="Proteomes" id="UP000299102"/>
    </source>
</evidence>
<gene>
    <name evidence="4" type="primary">MTSS1</name>
    <name evidence="4" type="ORF">EVAR_21278_1</name>
</gene>
<feature type="compositionally biased region" description="Low complexity" evidence="2">
    <location>
        <begin position="370"/>
        <end position="384"/>
    </location>
</feature>
<organism evidence="4 5">
    <name type="scientific">Eumeta variegata</name>
    <name type="common">Bagworm moth</name>
    <name type="synonym">Eumeta japonica</name>
    <dbReference type="NCBI Taxonomy" id="151549"/>
    <lineage>
        <taxon>Eukaryota</taxon>
        <taxon>Metazoa</taxon>
        <taxon>Ecdysozoa</taxon>
        <taxon>Arthropoda</taxon>
        <taxon>Hexapoda</taxon>
        <taxon>Insecta</taxon>
        <taxon>Pterygota</taxon>
        <taxon>Neoptera</taxon>
        <taxon>Endopterygota</taxon>
        <taxon>Lepidoptera</taxon>
        <taxon>Glossata</taxon>
        <taxon>Ditrysia</taxon>
        <taxon>Tineoidea</taxon>
        <taxon>Psychidae</taxon>
        <taxon>Oiketicinae</taxon>
        <taxon>Eumeta</taxon>
    </lineage>
</organism>
<feature type="region of interest" description="Disordered" evidence="2">
    <location>
        <begin position="456"/>
        <end position="487"/>
    </location>
</feature>
<dbReference type="InterPro" id="IPR027267">
    <property type="entry name" value="AH/BAR_dom_sf"/>
</dbReference>
<dbReference type="Proteomes" id="UP000299102">
    <property type="component" value="Unassembled WGS sequence"/>
</dbReference>
<feature type="compositionally biased region" description="Pro residues" evidence="2">
    <location>
        <begin position="385"/>
        <end position="397"/>
    </location>
</feature>
<feature type="domain" description="IMD" evidence="3">
    <location>
        <begin position="128"/>
        <end position="305"/>
    </location>
</feature>
<evidence type="ECO:0000256" key="1">
    <source>
        <dbReference type="SAM" id="Coils"/>
    </source>
</evidence>
<dbReference type="GO" id="GO:0005543">
    <property type="term" value="F:phospholipid binding"/>
    <property type="evidence" value="ECO:0007669"/>
    <property type="project" value="TreeGrafter"/>
</dbReference>
<keyword evidence="5" id="KW-1185">Reference proteome</keyword>
<dbReference type="STRING" id="151549.A0A4C1WPW0"/>
<evidence type="ECO:0000256" key="2">
    <source>
        <dbReference type="SAM" id="MobiDB-lite"/>
    </source>
</evidence>
<feature type="region of interest" description="Disordered" evidence="2">
    <location>
        <begin position="348"/>
        <end position="420"/>
    </location>
</feature>
<dbReference type="PANTHER" id="PTHR15708">
    <property type="entry name" value="ACTIN BUNDLING/MISSING IN METASTASIS-RELATED"/>
    <property type="match status" value="1"/>
</dbReference>
<evidence type="ECO:0000313" key="4">
    <source>
        <dbReference type="EMBL" id="GBP52147.1"/>
    </source>
</evidence>
<dbReference type="GO" id="GO:0007009">
    <property type="term" value="P:plasma membrane organization"/>
    <property type="evidence" value="ECO:0007669"/>
    <property type="project" value="InterPro"/>
</dbReference>
<proteinExistence type="predicted"/>
<dbReference type="InterPro" id="IPR013606">
    <property type="entry name" value="I-BAR_dom"/>
</dbReference>
<dbReference type="GO" id="GO:0015629">
    <property type="term" value="C:actin cytoskeleton"/>
    <property type="evidence" value="ECO:0007669"/>
    <property type="project" value="TreeGrafter"/>
</dbReference>
<feature type="compositionally biased region" description="Basic and acidic residues" evidence="2">
    <location>
        <begin position="541"/>
        <end position="550"/>
    </location>
</feature>
<dbReference type="GO" id="GO:0030031">
    <property type="term" value="P:cell projection assembly"/>
    <property type="evidence" value="ECO:0007669"/>
    <property type="project" value="TreeGrafter"/>
</dbReference>
<dbReference type="SUPFAM" id="SSF103657">
    <property type="entry name" value="BAR/IMD domain-like"/>
    <property type="match status" value="1"/>
</dbReference>
<feature type="coiled-coil region" evidence="1">
    <location>
        <begin position="195"/>
        <end position="257"/>
    </location>
</feature>
<protein>
    <submittedName>
        <fullName evidence="4">Metastasis suppressor protein 1</fullName>
    </submittedName>
</protein>
<comment type="caution">
    <text evidence="4">The sequence shown here is derived from an EMBL/GenBank/DDBJ whole genome shotgun (WGS) entry which is preliminary data.</text>
</comment>
<dbReference type="GO" id="GO:0003779">
    <property type="term" value="F:actin binding"/>
    <property type="evidence" value="ECO:0007669"/>
    <property type="project" value="InterPro"/>
</dbReference>
<dbReference type="EMBL" id="BGZK01000596">
    <property type="protein sequence ID" value="GBP52147.1"/>
    <property type="molecule type" value="Genomic_DNA"/>
</dbReference>
<name>A0A4C1WPW0_EUMVA</name>
<feature type="region of interest" description="Disordered" evidence="2">
    <location>
        <begin position="504"/>
        <end position="591"/>
    </location>
</feature>
<accession>A0A4C1WPW0</accession>
<dbReference type="Gene3D" id="1.20.1270.60">
    <property type="entry name" value="Arfaptin homology (AH) domain/BAR domain"/>
    <property type="match status" value="1"/>
</dbReference>
<dbReference type="OrthoDB" id="10061327at2759"/>
<feature type="compositionally biased region" description="Low complexity" evidence="2">
    <location>
        <begin position="410"/>
        <end position="420"/>
    </location>
</feature>
<reference evidence="4 5" key="1">
    <citation type="journal article" date="2019" name="Commun. Biol.">
        <title>The bagworm genome reveals a unique fibroin gene that provides high tensile strength.</title>
        <authorList>
            <person name="Kono N."/>
            <person name="Nakamura H."/>
            <person name="Ohtoshi R."/>
            <person name="Tomita M."/>
            <person name="Numata K."/>
            <person name="Arakawa K."/>
        </authorList>
    </citation>
    <scope>NUCLEOTIDE SEQUENCE [LARGE SCALE GENOMIC DNA]</scope>
</reference>
<dbReference type="PANTHER" id="PTHR15708:SF4">
    <property type="entry name" value="FI21477P1-RELATED"/>
    <property type="match status" value="1"/>
</dbReference>
<keyword evidence="1" id="KW-0175">Coiled coil</keyword>
<dbReference type="InterPro" id="IPR030127">
    <property type="entry name" value="MTSS1/MTSS2"/>
</dbReference>
<sequence>MTRAALEALRRYVSSSNKCEGHAFVTLSGCSSASALAAVAAFLDAFQRVADAATGARGECCTRRLRPFARWTFSLLRHSRSGNRGTIVPRKRLSIGAGRGGTRPAQVPAGLARRPAREYLIALFFARRRATKEIGTALTRVCLRQRAIEARLRTFVSMLMDGLITPLSERAEDWRRGVCGGAASAGAGALGREHARECKRVRAELRRRMQEAQRALRKARRQPPDARRRADVCLQEAAERRQQLEELEERAVKAALVEERGRFCHFVSLLHPLLECEVALVSEIGHLQEGGEQLARQAAEPRSLPAASLQAICDVKAAAGGWLADAAPHSPTPSSRLGSRKCSLTSISSIGTNHHDESDSTVSCSPPPSGASGPGAASGACAPAGPAPSTPAGPAPSTPTDYHHSLSMKDAGAGAGAVRARSSASADSGFHSGFRSQDALHRQLSLYFDNCSDALSVSSEGGAPAPHSPAAGPATPSRSPGCPGAWPEVEDTAQFERAASAILADRDRDQDRDHQRPHTISAAGYERATAHARPALSVHTFAEREREREQPVYARPPLPTRCSSLERPAVPSKSGGLDLRTAKPSSLPPHLTKEMPQAVYVNMSELASLAAARAQLHHQHNAGADVAHHDKVCCESSASESSLESSSGYGSQGACEHHASPAAAPAAPAAHLDGNTSRECFDTNFSLASHLACLFFMCPFRLLL</sequence>
<evidence type="ECO:0000259" key="3">
    <source>
        <dbReference type="Pfam" id="PF08397"/>
    </source>
</evidence>
<feature type="compositionally biased region" description="Low complexity" evidence="2">
    <location>
        <begin position="458"/>
        <end position="477"/>
    </location>
</feature>
<feature type="compositionally biased region" description="Basic and acidic residues" evidence="2">
    <location>
        <begin position="504"/>
        <end position="516"/>
    </location>
</feature>
<dbReference type="Pfam" id="PF08397">
    <property type="entry name" value="IMD"/>
    <property type="match status" value="1"/>
</dbReference>